<dbReference type="InterPro" id="IPR039900">
    <property type="entry name" value="Pat1-like"/>
</dbReference>
<evidence type="ECO:0008006" key="6">
    <source>
        <dbReference type="Google" id="ProtNLM"/>
    </source>
</evidence>
<dbReference type="GO" id="GO:0003723">
    <property type="term" value="F:RNA binding"/>
    <property type="evidence" value="ECO:0007669"/>
    <property type="project" value="TreeGrafter"/>
</dbReference>
<comment type="caution">
    <text evidence="4">The sequence shown here is derived from an EMBL/GenBank/DDBJ whole genome shotgun (WGS) entry which is preliminary data.</text>
</comment>
<name>A0AAV7HZJ7_COTGL</name>
<evidence type="ECO:0000313" key="5">
    <source>
        <dbReference type="Proteomes" id="UP000826195"/>
    </source>
</evidence>
<evidence type="ECO:0000256" key="1">
    <source>
        <dbReference type="ARBA" id="ARBA00004201"/>
    </source>
</evidence>
<feature type="compositionally biased region" description="Polar residues" evidence="3">
    <location>
        <begin position="365"/>
        <end position="384"/>
    </location>
</feature>
<sequence>MADSFFGFDTSVPGGGLDDAIECPLDEDDIVEEDEYDALNDETFGSATDDDWEKNHEKLAQIAESTRLQKQLINHKNGIDVDIEGSFPHLVMDEKDGIVPRPGVWDSPSNFPVVPPNPSLPVALKNVCTVEELERGLRPPPGLVKPSTPQPTNINIVNNINTTTNQTPSAQQLPLPRPGGQFSLDYPMINDLTANLRANLLNNMPRFPPGLTMPGQHQHQHQHPVILPPNVRLPNAPLLPNTRPLAGNPAATAAAAAAAAANLLRYPLPPHLMIPHNNQRQPMHGNFSVGNFPQPPRPNLPPNLPQFMRPEHPLMSAFPNNLPNHHPHHQQQQHIQQQQQQQQNQLHLHLQQHQQSNNQQRNHNRPTYQTNDQSSSNNHQPFFKNNQNWNQNRNNQRYHHNNYNNYHNGLNENGEYDEYAGMMSNREKQWLINIQLMQHNTNQPYFDDYYFTVFCDRQNKKNNESPDNKDNKKQNKNGYRDRDKDQSQHILTKVVYTPTQFENSLGKLQCGSVTAPRKIIDMDVVASSDPQQNQASQHKDMKKARQRLLEIERLYTVQLKLEDVNNPLALLAEQQALQQQQQQQQQVDQEPEKPVKKTAAELINIMLTSILQLLKEDKLSSILSIRKGKALLLRFLPFLSVTEYTQQLGEFWVGFIRGLAVISRRDANILIRFFPEFHRWIETVDGFEVLLRLAKGFLDSVNQPNKNNNSLALAVTNKFGVSVLASLLERAETLYPNEDNASCSEWSSFIVTLADTIGSSPPSIAPCHPIPANTLNEHLQRIRGLTIERYAPLESLLTDANLSR</sequence>
<feature type="region of interest" description="Disordered" evidence="3">
    <location>
        <begin position="280"/>
        <end position="404"/>
    </location>
</feature>
<feature type="compositionally biased region" description="Pro residues" evidence="3">
    <location>
        <begin position="293"/>
        <end position="304"/>
    </location>
</feature>
<dbReference type="Proteomes" id="UP000826195">
    <property type="component" value="Unassembled WGS sequence"/>
</dbReference>
<dbReference type="EMBL" id="JAHXZJ010002982">
    <property type="protein sequence ID" value="KAH0535807.1"/>
    <property type="molecule type" value="Genomic_DNA"/>
</dbReference>
<feature type="compositionally biased region" description="Low complexity" evidence="3">
    <location>
        <begin position="385"/>
        <end position="404"/>
    </location>
</feature>
<dbReference type="GO" id="GO:0000932">
    <property type="term" value="C:P-body"/>
    <property type="evidence" value="ECO:0007669"/>
    <property type="project" value="UniProtKB-SubCell"/>
</dbReference>
<keyword evidence="5" id="KW-1185">Reference proteome</keyword>
<comment type="subcellular location">
    <subcellularLocation>
        <location evidence="1">Cytoplasm</location>
        <location evidence="1">P-body</location>
    </subcellularLocation>
</comment>
<dbReference type="PANTHER" id="PTHR21551:SF0">
    <property type="entry name" value="PROTEIN ASSOCIATED WITH TOPO II RELATED-1, ISOFORM A"/>
    <property type="match status" value="1"/>
</dbReference>
<dbReference type="AlphaFoldDB" id="A0AAV7HZJ7"/>
<organism evidence="4 5">
    <name type="scientific">Cotesia glomerata</name>
    <name type="common">Lepidopteran parasitic wasp</name>
    <name type="synonym">Apanteles glomeratus</name>
    <dbReference type="NCBI Taxonomy" id="32391"/>
    <lineage>
        <taxon>Eukaryota</taxon>
        <taxon>Metazoa</taxon>
        <taxon>Ecdysozoa</taxon>
        <taxon>Arthropoda</taxon>
        <taxon>Hexapoda</taxon>
        <taxon>Insecta</taxon>
        <taxon>Pterygota</taxon>
        <taxon>Neoptera</taxon>
        <taxon>Endopterygota</taxon>
        <taxon>Hymenoptera</taxon>
        <taxon>Apocrita</taxon>
        <taxon>Ichneumonoidea</taxon>
        <taxon>Braconidae</taxon>
        <taxon>Microgastrinae</taxon>
        <taxon>Cotesia</taxon>
    </lineage>
</organism>
<dbReference type="PANTHER" id="PTHR21551">
    <property type="entry name" value="TOPOISOMERASE II-ASSOCIATED PROTEIN PAT1"/>
    <property type="match status" value="1"/>
</dbReference>
<feature type="region of interest" description="Disordered" evidence="3">
    <location>
        <begin position="460"/>
        <end position="489"/>
    </location>
</feature>
<reference evidence="4 5" key="1">
    <citation type="journal article" date="2021" name="J. Hered.">
        <title>A chromosome-level genome assembly of the parasitoid wasp, Cotesia glomerata (Hymenoptera: Braconidae).</title>
        <authorList>
            <person name="Pinto B.J."/>
            <person name="Weis J.J."/>
            <person name="Gamble T."/>
            <person name="Ode P.J."/>
            <person name="Paul R."/>
            <person name="Zaspel J.M."/>
        </authorList>
    </citation>
    <scope>NUCLEOTIDE SEQUENCE [LARGE SCALE GENOMIC DNA]</scope>
    <source>
        <strain evidence="4">CgM1</strain>
    </source>
</reference>
<proteinExistence type="predicted"/>
<gene>
    <name evidence="4" type="ORF">KQX54_019410</name>
</gene>
<evidence type="ECO:0000256" key="2">
    <source>
        <dbReference type="ARBA" id="ARBA00022490"/>
    </source>
</evidence>
<evidence type="ECO:0000256" key="3">
    <source>
        <dbReference type="SAM" id="MobiDB-lite"/>
    </source>
</evidence>
<protein>
    <recommendedName>
        <fullName evidence="6">Protein PAT1 homolog 1</fullName>
    </recommendedName>
</protein>
<evidence type="ECO:0000313" key="4">
    <source>
        <dbReference type="EMBL" id="KAH0535807.1"/>
    </source>
</evidence>
<feature type="compositionally biased region" description="Basic and acidic residues" evidence="3">
    <location>
        <begin position="460"/>
        <end position="487"/>
    </location>
</feature>
<dbReference type="GO" id="GO:0033962">
    <property type="term" value="P:P-body assembly"/>
    <property type="evidence" value="ECO:0007669"/>
    <property type="project" value="TreeGrafter"/>
</dbReference>
<keyword evidence="2" id="KW-0963">Cytoplasm</keyword>
<accession>A0AAV7HZJ7</accession>
<feature type="compositionally biased region" description="Low complexity" evidence="3">
    <location>
        <begin position="332"/>
        <end position="361"/>
    </location>
</feature>
<dbReference type="GO" id="GO:0000290">
    <property type="term" value="P:deadenylation-dependent decapping of nuclear-transcribed mRNA"/>
    <property type="evidence" value="ECO:0007669"/>
    <property type="project" value="InterPro"/>
</dbReference>